<reference evidence="2 3" key="1">
    <citation type="submission" date="2017-04" db="EMBL/GenBank/DDBJ databases">
        <authorList>
            <person name="Afonso C.L."/>
            <person name="Miller P.J."/>
            <person name="Scott M.A."/>
            <person name="Spackman E."/>
            <person name="Goraichik I."/>
            <person name="Dimitrov K.M."/>
            <person name="Suarez D.L."/>
            <person name="Swayne D.E."/>
        </authorList>
    </citation>
    <scope>NUCLEOTIDE SEQUENCE [LARGE SCALE GENOMIC DNA]</scope>
    <source>
        <strain evidence="2 3">B5P</strain>
    </source>
</reference>
<feature type="transmembrane region" description="Helical" evidence="1">
    <location>
        <begin position="43"/>
        <end position="66"/>
    </location>
</feature>
<dbReference type="RefSeq" id="WP_085463548.1">
    <property type="nucleotide sequence ID" value="NZ_FXBL01000004.1"/>
</dbReference>
<dbReference type="EMBL" id="FXBL01000004">
    <property type="protein sequence ID" value="SMH33881.1"/>
    <property type="molecule type" value="Genomic_DNA"/>
</dbReference>
<keyword evidence="1" id="KW-0812">Transmembrane</keyword>
<feature type="transmembrane region" description="Helical" evidence="1">
    <location>
        <begin position="119"/>
        <end position="138"/>
    </location>
</feature>
<evidence type="ECO:0000313" key="2">
    <source>
        <dbReference type="EMBL" id="SMH33881.1"/>
    </source>
</evidence>
<name>A0A1X7N8M9_9HYPH</name>
<dbReference type="AlphaFoldDB" id="A0A1X7N8M9"/>
<feature type="transmembrane region" description="Helical" evidence="1">
    <location>
        <begin position="12"/>
        <end position="31"/>
    </location>
</feature>
<organism evidence="2 3">
    <name type="scientific">Mesorhizobium australicum</name>
    <dbReference type="NCBI Taxonomy" id="536018"/>
    <lineage>
        <taxon>Bacteria</taxon>
        <taxon>Pseudomonadati</taxon>
        <taxon>Pseudomonadota</taxon>
        <taxon>Alphaproteobacteria</taxon>
        <taxon>Hyphomicrobiales</taxon>
        <taxon>Phyllobacteriaceae</taxon>
        <taxon>Mesorhizobium</taxon>
    </lineage>
</organism>
<proteinExistence type="predicted"/>
<dbReference type="Proteomes" id="UP000193083">
    <property type="component" value="Unassembled WGS sequence"/>
</dbReference>
<keyword evidence="1" id="KW-1133">Transmembrane helix</keyword>
<keyword evidence="1" id="KW-0472">Membrane</keyword>
<accession>A0A1X7N8M9</accession>
<feature type="transmembrane region" description="Helical" evidence="1">
    <location>
        <begin position="78"/>
        <end position="99"/>
    </location>
</feature>
<feature type="transmembrane region" description="Helical" evidence="1">
    <location>
        <begin position="150"/>
        <end position="167"/>
    </location>
</feature>
<feature type="transmembrane region" description="Helical" evidence="1">
    <location>
        <begin position="174"/>
        <end position="192"/>
    </location>
</feature>
<evidence type="ECO:0000256" key="1">
    <source>
        <dbReference type="SAM" id="Phobius"/>
    </source>
</evidence>
<evidence type="ECO:0000313" key="3">
    <source>
        <dbReference type="Proteomes" id="UP000193083"/>
    </source>
</evidence>
<gene>
    <name evidence="2" type="ORF">SAMN02982922_1457</name>
</gene>
<sequence>MEPHASAADVFPHVRVVLGMVVGLGVTRILSGFARIVQHPTQYPLYPVHLAWSAMLLLVLVHFWWWQFGLHTIQHWTFPIYLFVIAYAILLFLLCALLFPDSMRDYESYEDYFYERRGWFFGILAATYVLDVIDTMIKGEEHFARFGTEYLVRTPIFIALSLVAAMTTSRRFHLAFVALALIYQIVWILRLFDDIG</sequence>
<evidence type="ECO:0008006" key="4">
    <source>
        <dbReference type="Google" id="ProtNLM"/>
    </source>
</evidence>
<dbReference type="OrthoDB" id="9803673at2"/>
<protein>
    <recommendedName>
        <fullName evidence="4">Mll4938 protein</fullName>
    </recommendedName>
</protein>
<keyword evidence="3" id="KW-1185">Reference proteome</keyword>